<evidence type="ECO:0000313" key="6">
    <source>
        <dbReference type="Proteomes" id="UP000219050"/>
    </source>
</evidence>
<feature type="signal peptide" evidence="3">
    <location>
        <begin position="1"/>
        <end position="26"/>
    </location>
</feature>
<dbReference type="AlphaFoldDB" id="A0A291M2T9"/>
<dbReference type="GO" id="GO:0006801">
    <property type="term" value="P:superoxide metabolic process"/>
    <property type="evidence" value="ECO:0007669"/>
    <property type="project" value="InterPro"/>
</dbReference>
<dbReference type="GO" id="GO:0005507">
    <property type="term" value="F:copper ion binding"/>
    <property type="evidence" value="ECO:0007669"/>
    <property type="project" value="InterPro"/>
</dbReference>
<keyword evidence="3" id="KW-0732">Signal</keyword>
<evidence type="ECO:0000313" key="5">
    <source>
        <dbReference type="EMBL" id="ATI43035.1"/>
    </source>
</evidence>
<feature type="region of interest" description="Disordered" evidence="2">
    <location>
        <begin position="36"/>
        <end position="58"/>
    </location>
</feature>
<reference evidence="5 6" key="1">
    <citation type="submission" date="2017-05" db="EMBL/GenBank/DDBJ databases">
        <title>Comparative genomic and metabolic analysis of manganese-oxidizing mechanisms in Celeribater manganoxidans DY25T: its adaption to the environment of polymetallic nodule.</title>
        <authorList>
            <person name="Wang X."/>
        </authorList>
    </citation>
    <scope>NUCLEOTIDE SEQUENCE [LARGE SCALE GENOMIC DNA]</scope>
    <source>
        <strain evidence="5 6">DY25</strain>
    </source>
</reference>
<accession>A0A291M2T9</accession>
<dbReference type="EMBL" id="CP021404">
    <property type="protein sequence ID" value="ATI43035.1"/>
    <property type="molecule type" value="Genomic_DNA"/>
</dbReference>
<dbReference type="InterPro" id="IPR024134">
    <property type="entry name" value="SOD_Cu/Zn_/chaperone"/>
</dbReference>
<dbReference type="Proteomes" id="UP000219050">
    <property type="component" value="Chromosome"/>
</dbReference>
<dbReference type="Gene3D" id="2.60.40.200">
    <property type="entry name" value="Superoxide dismutase, copper/zinc binding domain"/>
    <property type="match status" value="1"/>
</dbReference>
<dbReference type="Pfam" id="PF00080">
    <property type="entry name" value="Sod_Cu"/>
    <property type="match status" value="1"/>
</dbReference>
<dbReference type="CDD" id="cd00305">
    <property type="entry name" value="Cu-Zn_Superoxide_Dismutase"/>
    <property type="match status" value="1"/>
</dbReference>
<evidence type="ECO:0000256" key="2">
    <source>
        <dbReference type="SAM" id="MobiDB-lite"/>
    </source>
</evidence>
<dbReference type="InterPro" id="IPR001424">
    <property type="entry name" value="SOD_Cu_Zn_dom"/>
</dbReference>
<dbReference type="KEGG" id="cmag:CBW24_14165"/>
<evidence type="ECO:0000256" key="1">
    <source>
        <dbReference type="ARBA" id="ARBA00010457"/>
    </source>
</evidence>
<keyword evidence="6" id="KW-1185">Reference proteome</keyword>
<sequence length="211" mass="21340">MTCRTVTAGAFGALLAGSLSMTPLWAQDARAEAEVDAAPAAGAEQTVAPNSEGAEPAMPAGDVIRVGIAEVSDTDGSSLGDVRVEETASGQVLVSIALEGLPAGPHGMHIHETGDCTAEDFSSAEGHLAGGAEHGVMVEGGPHPGDLPNISVGEDGTATFDVFKADLTFDLMDDADGAAFIVHDGPDDYVSQPSGDAGDRIACGTFEFRTE</sequence>
<comment type="similarity">
    <text evidence="1">Belongs to the Cu-Zn superoxide dismutase family.</text>
</comment>
<gene>
    <name evidence="5" type="ORF">CBW24_14165</name>
</gene>
<dbReference type="PANTHER" id="PTHR10003">
    <property type="entry name" value="SUPEROXIDE DISMUTASE CU-ZN -RELATED"/>
    <property type="match status" value="1"/>
</dbReference>
<evidence type="ECO:0000259" key="4">
    <source>
        <dbReference type="Pfam" id="PF00080"/>
    </source>
</evidence>
<feature type="chain" id="PRO_5012561543" description="Superoxide dismutase copper/zinc binding domain-containing protein" evidence="3">
    <location>
        <begin position="27"/>
        <end position="211"/>
    </location>
</feature>
<dbReference type="OrthoDB" id="5431326at2"/>
<dbReference type="InterPro" id="IPR018152">
    <property type="entry name" value="SOD_Cu/Zn_BS"/>
</dbReference>
<name>A0A291M2T9_9RHOB</name>
<dbReference type="RefSeq" id="WP_088662681.1">
    <property type="nucleotide sequence ID" value="NZ_CP021404.1"/>
</dbReference>
<proteinExistence type="inferred from homology"/>
<evidence type="ECO:0000256" key="3">
    <source>
        <dbReference type="SAM" id="SignalP"/>
    </source>
</evidence>
<dbReference type="SUPFAM" id="SSF49329">
    <property type="entry name" value="Cu,Zn superoxide dismutase-like"/>
    <property type="match status" value="1"/>
</dbReference>
<feature type="domain" description="Superoxide dismutase copper/zinc binding" evidence="4">
    <location>
        <begin position="80"/>
        <end position="205"/>
    </location>
</feature>
<dbReference type="PROSITE" id="PS00087">
    <property type="entry name" value="SOD_CU_ZN_1"/>
    <property type="match status" value="1"/>
</dbReference>
<protein>
    <recommendedName>
        <fullName evidence="4">Superoxide dismutase copper/zinc binding domain-containing protein</fullName>
    </recommendedName>
</protein>
<organism evidence="5 6">
    <name type="scientific">Pacificitalea manganoxidans</name>
    <dbReference type="NCBI Taxonomy" id="1411902"/>
    <lineage>
        <taxon>Bacteria</taxon>
        <taxon>Pseudomonadati</taxon>
        <taxon>Pseudomonadota</taxon>
        <taxon>Alphaproteobacteria</taxon>
        <taxon>Rhodobacterales</taxon>
        <taxon>Paracoccaceae</taxon>
        <taxon>Pacificitalea</taxon>
    </lineage>
</organism>
<dbReference type="InterPro" id="IPR036423">
    <property type="entry name" value="SOD-like_Cu/Zn_dom_sf"/>
</dbReference>